<feature type="region of interest" description="Disordered" evidence="1">
    <location>
        <begin position="78"/>
        <end position="103"/>
    </location>
</feature>
<comment type="caution">
    <text evidence="3">The sequence shown here is derived from an EMBL/GenBank/DDBJ whole genome shotgun (WGS) entry which is preliminary data.</text>
</comment>
<reference evidence="3" key="2">
    <citation type="submission" date="2020-09" db="EMBL/GenBank/DDBJ databases">
        <authorList>
            <person name="Sun Q."/>
            <person name="Zhou Y."/>
        </authorList>
    </citation>
    <scope>NUCLEOTIDE SEQUENCE</scope>
    <source>
        <strain evidence="3">CGMCC 1.15519</strain>
    </source>
</reference>
<evidence type="ECO:0000259" key="2">
    <source>
        <dbReference type="Pfam" id="PF18932"/>
    </source>
</evidence>
<gene>
    <name evidence="3" type="ORF">GCM10011529_30520</name>
</gene>
<organism evidence="3 4">
    <name type="scientific">Sandarakinorhabdus glacialis</name>
    <dbReference type="NCBI Taxonomy" id="1614636"/>
    <lineage>
        <taxon>Bacteria</taxon>
        <taxon>Pseudomonadati</taxon>
        <taxon>Pseudomonadota</taxon>
        <taxon>Alphaproteobacteria</taxon>
        <taxon>Sphingomonadales</taxon>
        <taxon>Sphingosinicellaceae</taxon>
        <taxon>Sandarakinorhabdus</taxon>
    </lineage>
</organism>
<name>A0A917A0Z9_9SPHN</name>
<dbReference type="RefSeq" id="WP_188764279.1">
    <property type="nucleotide sequence ID" value="NZ_BMJM01000017.1"/>
</dbReference>
<dbReference type="Pfam" id="PF18932">
    <property type="entry name" value="DUF5681"/>
    <property type="match status" value="1"/>
</dbReference>
<dbReference type="InterPro" id="IPR043736">
    <property type="entry name" value="DUF5681"/>
</dbReference>
<sequence length="206" mass="20899">MTAAPQIRQRTRSGFAAVPTAVPAAGTTARTVAPPAVVRPETAPPAAAPIATTATTAAAAAAAAVTAVTGAERSYAVGFGKPPTGRPFAPGRSGNPKGRPKGAKNFHTLLDEALNQKIVMRERGRETMVSKREIAALRLANKAAEGDLKVLAMLLRHAGPVTPAADRGAPLDTAAGSDDAPLKGGEVLDELFAMACRAVADPAEPV</sequence>
<feature type="domain" description="DUF5681" evidence="2">
    <location>
        <begin position="87"/>
        <end position="156"/>
    </location>
</feature>
<dbReference type="AlphaFoldDB" id="A0A917A0Z9"/>
<proteinExistence type="predicted"/>
<dbReference type="EMBL" id="BMJM01000017">
    <property type="protein sequence ID" value="GGE21767.1"/>
    <property type="molecule type" value="Genomic_DNA"/>
</dbReference>
<evidence type="ECO:0000256" key="1">
    <source>
        <dbReference type="SAM" id="MobiDB-lite"/>
    </source>
</evidence>
<reference evidence="3" key="1">
    <citation type="journal article" date="2014" name="Int. J. Syst. Evol. Microbiol.">
        <title>Complete genome sequence of Corynebacterium casei LMG S-19264T (=DSM 44701T), isolated from a smear-ripened cheese.</title>
        <authorList>
            <consortium name="US DOE Joint Genome Institute (JGI-PGF)"/>
            <person name="Walter F."/>
            <person name="Albersmeier A."/>
            <person name="Kalinowski J."/>
            <person name="Ruckert C."/>
        </authorList>
    </citation>
    <scope>NUCLEOTIDE SEQUENCE</scope>
    <source>
        <strain evidence="3">CGMCC 1.15519</strain>
    </source>
</reference>
<dbReference type="Proteomes" id="UP000635071">
    <property type="component" value="Unassembled WGS sequence"/>
</dbReference>
<protein>
    <recommendedName>
        <fullName evidence="2">DUF5681 domain-containing protein</fullName>
    </recommendedName>
</protein>
<keyword evidence="4" id="KW-1185">Reference proteome</keyword>
<evidence type="ECO:0000313" key="4">
    <source>
        <dbReference type="Proteomes" id="UP000635071"/>
    </source>
</evidence>
<evidence type="ECO:0000313" key="3">
    <source>
        <dbReference type="EMBL" id="GGE21767.1"/>
    </source>
</evidence>
<accession>A0A917A0Z9</accession>